<dbReference type="GO" id="GO:0030490">
    <property type="term" value="P:maturation of SSU-rRNA"/>
    <property type="evidence" value="ECO:0007669"/>
    <property type="project" value="UniProtKB-UniRule"/>
</dbReference>
<dbReference type="Pfam" id="PF02033">
    <property type="entry name" value="RBFA"/>
    <property type="match status" value="1"/>
</dbReference>
<dbReference type="InterPro" id="IPR023799">
    <property type="entry name" value="RbfA_dom_sf"/>
</dbReference>
<dbReference type="SUPFAM" id="SSF89919">
    <property type="entry name" value="Ribosome-binding factor A, RbfA"/>
    <property type="match status" value="1"/>
</dbReference>
<dbReference type="PROSITE" id="PS01319">
    <property type="entry name" value="RBFA"/>
    <property type="match status" value="1"/>
</dbReference>
<accession>A0A194AHQ3</accession>
<organism evidence="3 4">
    <name type="scientific">Desulfoplanes formicivorans</name>
    <dbReference type="NCBI Taxonomy" id="1592317"/>
    <lineage>
        <taxon>Bacteria</taxon>
        <taxon>Pseudomonadati</taxon>
        <taxon>Thermodesulfobacteriota</taxon>
        <taxon>Desulfovibrionia</taxon>
        <taxon>Desulfovibrionales</taxon>
        <taxon>Desulfoplanaceae</taxon>
        <taxon>Desulfoplanes</taxon>
    </lineage>
</organism>
<dbReference type="HAMAP" id="MF_00003">
    <property type="entry name" value="RbfA"/>
    <property type="match status" value="1"/>
</dbReference>
<comment type="subcellular location">
    <subcellularLocation>
        <location evidence="2">Cytoplasm</location>
    </subcellularLocation>
</comment>
<keyword evidence="1 2" id="KW-0690">Ribosome biogenesis</keyword>
<reference evidence="4" key="1">
    <citation type="submission" date="2016-06" db="EMBL/GenBank/DDBJ databases">
        <title>Draft genome sequence of Desulfoplanes formicivorans strain Pf12B.</title>
        <authorList>
            <person name="Watanabe M."/>
            <person name="Kojima H."/>
            <person name="Fukui M."/>
        </authorList>
    </citation>
    <scope>NUCLEOTIDE SEQUENCE [LARGE SCALE GENOMIC DNA]</scope>
    <source>
        <strain evidence="4">Pf12B</strain>
    </source>
</reference>
<dbReference type="InterPro" id="IPR000238">
    <property type="entry name" value="RbfA"/>
</dbReference>
<dbReference type="STRING" id="1592317.DPF_2341"/>
<dbReference type="Gene3D" id="3.30.300.20">
    <property type="match status" value="1"/>
</dbReference>
<evidence type="ECO:0000256" key="1">
    <source>
        <dbReference type="ARBA" id="ARBA00022517"/>
    </source>
</evidence>
<gene>
    <name evidence="2" type="primary">rbfA</name>
    <name evidence="3" type="ORF">DPF_2341</name>
</gene>
<evidence type="ECO:0000313" key="4">
    <source>
        <dbReference type="Proteomes" id="UP000095200"/>
    </source>
</evidence>
<dbReference type="NCBIfam" id="TIGR00082">
    <property type="entry name" value="rbfA"/>
    <property type="match status" value="1"/>
</dbReference>
<dbReference type="PANTHER" id="PTHR33515:SF1">
    <property type="entry name" value="RIBOSOME-BINDING FACTOR A, CHLOROPLASTIC-RELATED"/>
    <property type="match status" value="1"/>
</dbReference>
<sequence length="114" mass="13362">MQRTTSRRGTRMADQLMRELSRIMVEESQDPRLELVSITGVRLNRDFSIAEVMYTHIKGKGSIPELEKGFAQAAGFLRSRLGQRLRMRRVPELRFTWDDFLEEMVYDHIDGQDS</sequence>
<comment type="caution">
    <text evidence="3">The sequence shown here is derived from an EMBL/GenBank/DDBJ whole genome shotgun (WGS) entry which is preliminary data.</text>
</comment>
<dbReference type="GO" id="GO:0005829">
    <property type="term" value="C:cytosol"/>
    <property type="evidence" value="ECO:0007669"/>
    <property type="project" value="TreeGrafter"/>
</dbReference>
<dbReference type="InterPro" id="IPR020053">
    <property type="entry name" value="Ribosome-bd_factorA_CS"/>
</dbReference>
<dbReference type="Proteomes" id="UP000095200">
    <property type="component" value="Unassembled WGS sequence"/>
</dbReference>
<dbReference type="EMBL" id="BDFE01000020">
    <property type="protein sequence ID" value="GAU09612.1"/>
    <property type="molecule type" value="Genomic_DNA"/>
</dbReference>
<dbReference type="InterPro" id="IPR015946">
    <property type="entry name" value="KH_dom-like_a/b"/>
</dbReference>
<protein>
    <recommendedName>
        <fullName evidence="2">Ribosome-binding factor A</fullName>
    </recommendedName>
</protein>
<dbReference type="PANTHER" id="PTHR33515">
    <property type="entry name" value="RIBOSOME-BINDING FACTOR A, CHLOROPLASTIC-RELATED"/>
    <property type="match status" value="1"/>
</dbReference>
<name>A0A194AHQ3_9BACT</name>
<comment type="subunit">
    <text evidence="2">Monomer. Binds 30S ribosomal subunits, but not 50S ribosomal subunits or 70S ribosomes.</text>
</comment>
<keyword evidence="2" id="KW-0963">Cytoplasm</keyword>
<keyword evidence="4" id="KW-1185">Reference proteome</keyword>
<comment type="similarity">
    <text evidence="2">Belongs to the RbfA family.</text>
</comment>
<dbReference type="GO" id="GO:0043024">
    <property type="term" value="F:ribosomal small subunit binding"/>
    <property type="evidence" value="ECO:0007669"/>
    <property type="project" value="TreeGrafter"/>
</dbReference>
<proteinExistence type="inferred from homology"/>
<comment type="function">
    <text evidence="2">One of several proteins that assist in the late maturation steps of the functional core of the 30S ribosomal subunit. Associates with free 30S ribosomal subunits (but not with 30S subunits that are part of 70S ribosomes or polysomes). Required for efficient processing of 16S rRNA. May interact with the 5'-terminal helix region of 16S rRNA.</text>
</comment>
<dbReference type="RefSeq" id="WP_069859874.1">
    <property type="nucleotide sequence ID" value="NZ_BDFE01000020.1"/>
</dbReference>
<evidence type="ECO:0000256" key="2">
    <source>
        <dbReference type="HAMAP-Rule" id="MF_00003"/>
    </source>
</evidence>
<dbReference type="AlphaFoldDB" id="A0A194AHQ3"/>
<dbReference type="OrthoDB" id="307788at2"/>
<evidence type="ECO:0000313" key="3">
    <source>
        <dbReference type="EMBL" id="GAU09612.1"/>
    </source>
</evidence>